<sequence length="228" mass="25867">MSKWFDETLERIKKATGTRTQVQLAEILDIRQSSISDAKRRSSIPAEWYIKLYKTHGLNPEWLSDGVEPVYMKPGKGKISADNILSETTAQYGQIPSRGRVVPVSSMAGEDSDVESWKPQQVGELNIPETFYRPSMVVLKVEGSSMEPAIRRNAFAGVDETQKRLMAGDIYAVHVPHQGVVIRRVFFDPENSRFILRPEDPQHPELYIAVQDQNKLVVGRVVWVMQEV</sequence>
<evidence type="ECO:0000259" key="4">
    <source>
        <dbReference type="Pfam" id="PF00717"/>
    </source>
</evidence>
<name>A0A1X7E2G5_9BACT</name>
<dbReference type="Pfam" id="PF07022">
    <property type="entry name" value="Phage_CI_repr"/>
    <property type="match status" value="1"/>
</dbReference>
<proteinExistence type="predicted"/>
<dbReference type="EMBL" id="FWZU01000004">
    <property type="protein sequence ID" value="SMF25903.1"/>
    <property type="molecule type" value="Genomic_DNA"/>
</dbReference>
<evidence type="ECO:0000313" key="6">
    <source>
        <dbReference type="EMBL" id="SMF25903.1"/>
    </source>
</evidence>
<dbReference type="InterPro" id="IPR001387">
    <property type="entry name" value="Cro/C1-type_HTH"/>
</dbReference>
<keyword evidence="3" id="KW-0804">Transcription</keyword>
<evidence type="ECO:0000313" key="7">
    <source>
        <dbReference type="Proteomes" id="UP000192906"/>
    </source>
</evidence>
<organism evidence="6 7">
    <name type="scientific">Desulfovibrio gilichinskyi</name>
    <dbReference type="NCBI Taxonomy" id="1519643"/>
    <lineage>
        <taxon>Bacteria</taxon>
        <taxon>Pseudomonadati</taxon>
        <taxon>Thermodesulfobacteriota</taxon>
        <taxon>Desulfovibrionia</taxon>
        <taxon>Desulfovibrionales</taxon>
        <taxon>Desulfovibrionaceae</taxon>
        <taxon>Desulfovibrio</taxon>
    </lineage>
</organism>
<dbReference type="CDD" id="cd00093">
    <property type="entry name" value="HTH_XRE"/>
    <property type="match status" value="1"/>
</dbReference>
<dbReference type="RefSeq" id="WP_085102734.1">
    <property type="nucleotide sequence ID" value="NZ_FWZU01000004.1"/>
</dbReference>
<dbReference type="Pfam" id="PF00717">
    <property type="entry name" value="Peptidase_S24"/>
    <property type="match status" value="1"/>
</dbReference>
<dbReference type="SUPFAM" id="SSF47413">
    <property type="entry name" value="lambda repressor-like DNA-binding domains"/>
    <property type="match status" value="1"/>
</dbReference>
<dbReference type="OrthoDB" id="5455126at2"/>
<dbReference type="CDD" id="cd06462">
    <property type="entry name" value="Peptidase_S24_S26"/>
    <property type="match status" value="1"/>
</dbReference>
<dbReference type="InterPro" id="IPR010982">
    <property type="entry name" value="Lambda_DNA-bd_dom_sf"/>
</dbReference>
<keyword evidence="1" id="KW-0805">Transcription regulation</keyword>
<dbReference type="GO" id="GO:0003677">
    <property type="term" value="F:DNA binding"/>
    <property type="evidence" value="ECO:0007669"/>
    <property type="project" value="UniProtKB-KW"/>
</dbReference>
<evidence type="ECO:0000256" key="3">
    <source>
        <dbReference type="ARBA" id="ARBA00023163"/>
    </source>
</evidence>
<evidence type="ECO:0000256" key="2">
    <source>
        <dbReference type="ARBA" id="ARBA00023125"/>
    </source>
</evidence>
<dbReference type="GO" id="GO:0045892">
    <property type="term" value="P:negative regulation of DNA-templated transcription"/>
    <property type="evidence" value="ECO:0007669"/>
    <property type="project" value="InterPro"/>
</dbReference>
<accession>A0A1X7E2G5</accession>
<dbReference type="Gene3D" id="2.10.109.10">
    <property type="entry name" value="Umud Fragment, subunit A"/>
    <property type="match status" value="1"/>
</dbReference>
<protein>
    <submittedName>
        <fullName evidence="6">Phage repressor protein C, contains Cro/C1-type HTH and peptisase s24 domains</fullName>
    </submittedName>
</protein>
<dbReference type="AlphaFoldDB" id="A0A1X7E2G5"/>
<dbReference type="InterPro" id="IPR036286">
    <property type="entry name" value="LexA/Signal_pep-like_sf"/>
</dbReference>
<feature type="domain" description="Bacteriophage CI repressor N-terminal" evidence="5">
    <location>
        <begin position="8"/>
        <end position="69"/>
    </location>
</feature>
<reference evidence="7" key="1">
    <citation type="submission" date="2017-04" db="EMBL/GenBank/DDBJ databases">
        <authorList>
            <person name="Varghese N."/>
            <person name="Submissions S."/>
        </authorList>
    </citation>
    <scope>NUCLEOTIDE SEQUENCE [LARGE SCALE GENOMIC DNA]</scope>
    <source>
        <strain evidence="7">K3S</strain>
    </source>
</reference>
<dbReference type="SUPFAM" id="SSF51306">
    <property type="entry name" value="LexA/Signal peptidase"/>
    <property type="match status" value="1"/>
</dbReference>
<keyword evidence="7" id="KW-1185">Reference proteome</keyword>
<evidence type="ECO:0000259" key="5">
    <source>
        <dbReference type="Pfam" id="PF07022"/>
    </source>
</evidence>
<feature type="domain" description="Peptidase S24/S26A/S26B/S26C" evidence="4">
    <location>
        <begin position="122"/>
        <end position="222"/>
    </location>
</feature>
<evidence type="ECO:0000256" key="1">
    <source>
        <dbReference type="ARBA" id="ARBA00023015"/>
    </source>
</evidence>
<dbReference type="Gene3D" id="1.10.260.40">
    <property type="entry name" value="lambda repressor-like DNA-binding domains"/>
    <property type="match status" value="1"/>
</dbReference>
<dbReference type="Proteomes" id="UP000192906">
    <property type="component" value="Unassembled WGS sequence"/>
</dbReference>
<keyword evidence="2" id="KW-0238">DNA-binding</keyword>
<dbReference type="STRING" id="1519643.SAMN06295933_2518"/>
<dbReference type="InterPro" id="IPR010744">
    <property type="entry name" value="Phage_CI_N"/>
</dbReference>
<dbReference type="InterPro" id="IPR015927">
    <property type="entry name" value="Peptidase_S24_S26A/B/C"/>
</dbReference>
<gene>
    <name evidence="6" type="ORF">SAMN06295933_2518</name>
</gene>
<dbReference type="PANTHER" id="PTHR40661">
    <property type="match status" value="1"/>
</dbReference>
<dbReference type="PANTHER" id="PTHR40661:SF3">
    <property type="entry name" value="FELS-1 PROPHAGE TRANSCRIPTIONAL REGULATOR"/>
    <property type="match status" value="1"/>
</dbReference>